<evidence type="ECO:0000256" key="2">
    <source>
        <dbReference type="ARBA" id="ARBA00022603"/>
    </source>
</evidence>
<keyword evidence="8" id="KW-1185">Reference proteome</keyword>
<keyword evidence="5" id="KW-0443">Lipid metabolism</keyword>
<keyword evidence="3" id="KW-0808">Transferase</keyword>
<keyword evidence="2" id="KW-0489">Methyltransferase</keyword>
<dbReference type="AlphaFoldDB" id="A0A2N0I173"/>
<dbReference type="InterPro" id="IPR050723">
    <property type="entry name" value="CFA/CMAS"/>
</dbReference>
<dbReference type="Gene3D" id="3.40.50.150">
    <property type="entry name" value="Vaccinia Virus protein VP39"/>
    <property type="match status" value="1"/>
</dbReference>
<reference evidence="7 8" key="1">
    <citation type="submission" date="2017-11" db="EMBL/GenBank/DDBJ databases">
        <title>Genomic Encyclopedia of Type Strains, Phase III (KMG-III): the genomes of soil and plant-associated and newly described type strains.</title>
        <authorList>
            <person name="Whitman W."/>
        </authorList>
    </citation>
    <scope>NUCLEOTIDE SEQUENCE [LARGE SCALE GENOMIC DNA]</scope>
    <source>
        <strain evidence="7 8">CGMCC 1.12274</strain>
    </source>
</reference>
<evidence type="ECO:0000256" key="3">
    <source>
        <dbReference type="ARBA" id="ARBA00022679"/>
    </source>
</evidence>
<name>A0A2N0I173_9SPHN</name>
<dbReference type="CDD" id="cd02440">
    <property type="entry name" value="AdoMet_MTases"/>
    <property type="match status" value="1"/>
</dbReference>
<feature type="active site" evidence="6">
    <location>
        <position position="423"/>
    </location>
</feature>
<dbReference type="Pfam" id="PF02353">
    <property type="entry name" value="CMAS"/>
    <property type="match status" value="1"/>
</dbReference>
<dbReference type="EMBL" id="PHUF01000002">
    <property type="protein sequence ID" value="PKB24891.1"/>
    <property type="molecule type" value="Genomic_DNA"/>
</dbReference>
<evidence type="ECO:0000313" key="8">
    <source>
        <dbReference type="Proteomes" id="UP000232587"/>
    </source>
</evidence>
<dbReference type="PANTHER" id="PTHR43667">
    <property type="entry name" value="CYCLOPROPANE-FATTY-ACYL-PHOSPHOLIPID SYNTHASE"/>
    <property type="match status" value="1"/>
</dbReference>
<accession>A0A2N0I173</accession>
<protein>
    <submittedName>
        <fullName evidence="7">Cyclopropane-fatty-acyl-phospholipid synthase</fullName>
    </submittedName>
</protein>
<evidence type="ECO:0000256" key="4">
    <source>
        <dbReference type="ARBA" id="ARBA00022691"/>
    </source>
</evidence>
<comment type="caution">
    <text evidence="7">The sequence shown here is derived from an EMBL/GenBank/DDBJ whole genome shotgun (WGS) entry which is preliminary data.</text>
</comment>
<keyword evidence="4" id="KW-0949">S-adenosyl-L-methionine</keyword>
<dbReference type="GO" id="GO:0008168">
    <property type="term" value="F:methyltransferase activity"/>
    <property type="evidence" value="ECO:0007669"/>
    <property type="project" value="UniProtKB-KW"/>
</dbReference>
<evidence type="ECO:0000256" key="6">
    <source>
        <dbReference type="PIRSR" id="PIRSR003085-1"/>
    </source>
</evidence>
<sequence length="443" mass="49600">MRPVHKPAMTVHEAHRGKTLVEGGSALALVPRWLGRLWAGGFNRLLDRVDAGLEQGLVRVGLPDGTIRQLGGRAPGFEAEVTVHDWRALLRLATAGSVGCYQGWEAGDWSSPDPVTLFALFCANAVPLGDAARSHGPWRWVGRLIHRLNRNSRGGAARNIHAHYDLGNDFYAAWLDPTMIYSSAIFGDDLDEDEPNRPRNLHQFFSELSIGQNRKCDAIDRRLALRQGDRLLEIGAGWGTLAAFLAEKYDADVVGLSLSDEQIAWAREHWKLTAGSFDYRKQDYRDMAGTFDAVVSVEMVEAVGQEYWPDFFDCLDRNLKPGGRAVLQYIAIDDRVFPAYSRGSDFIQTYIFPGGMLVSESAFRALAAERGLQWTDQHDFGLDYAETLYLWRMNFDEAVASGAIPDGFDDRFIRLWRFYLMYCEGGFRGGLIDVAQVTLIKPA</sequence>
<evidence type="ECO:0000256" key="1">
    <source>
        <dbReference type="ARBA" id="ARBA00010815"/>
    </source>
</evidence>
<dbReference type="PANTHER" id="PTHR43667:SF2">
    <property type="entry name" value="FATTY ACID C-METHYL TRANSFERASE"/>
    <property type="match status" value="1"/>
</dbReference>
<dbReference type="InterPro" id="IPR029063">
    <property type="entry name" value="SAM-dependent_MTases_sf"/>
</dbReference>
<comment type="similarity">
    <text evidence="1">Belongs to the CFA/CMAS family.</text>
</comment>
<dbReference type="SUPFAM" id="SSF53335">
    <property type="entry name" value="S-adenosyl-L-methionine-dependent methyltransferases"/>
    <property type="match status" value="1"/>
</dbReference>
<dbReference type="GO" id="GO:0008610">
    <property type="term" value="P:lipid biosynthetic process"/>
    <property type="evidence" value="ECO:0007669"/>
    <property type="project" value="InterPro"/>
</dbReference>
<proteinExistence type="inferred from homology"/>
<dbReference type="Proteomes" id="UP000232587">
    <property type="component" value="Unassembled WGS sequence"/>
</dbReference>
<organism evidence="7 8">
    <name type="scientific">Novosphingobium kunmingense</name>
    <dbReference type="NCBI Taxonomy" id="1211806"/>
    <lineage>
        <taxon>Bacteria</taxon>
        <taxon>Pseudomonadati</taxon>
        <taxon>Pseudomonadota</taxon>
        <taxon>Alphaproteobacteria</taxon>
        <taxon>Sphingomonadales</taxon>
        <taxon>Sphingomonadaceae</taxon>
        <taxon>Novosphingobium</taxon>
    </lineage>
</organism>
<gene>
    <name evidence="7" type="ORF">B0I00_0070</name>
</gene>
<dbReference type="InterPro" id="IPR003333">
    <property type="entry name" value="CMAS"/>
</dbReference>
<dbReference type="GO" id="GO:0032259">
    <property type="term" value="P:methylation"/>
    <property type="evidence" value="ECO:0007669"/>
    <property type="project" value="UniProtKB-KW"/>
</dbReference>
<evidence type="ECO:0000256" key="5">
    <source>
        <dbReference type="ARBA" id="ARBA00023098"/>
    </source>
</evidence>
<dbReference type="PIRSF" id="PIRSF003085">
    <property type="entry name" value="CMAS"/>
    <property type="match status" value="1"/>
</dbReference>
<evidence type="ECO:0000313" key="7">
    <source>
        <dbReference type="EMBL" id="PKB24891.1"/>
    </source>
</evidence>